<dbReference type="EMBL" id="BHZE01000007">
    <property type="protein sequence ID" value="GCD77487.1"/>
    <property type="molecule type" value="Genomic_DNA"/>
</dbReference>
<keyword evidence="1" id="KW-0472">Membrane</keyword>
<keyword evidence="1" id="KW-0812">Transmembrane</keyword>
<keyword evidence="3" id="KW-1185">Reference proteome</keyword>
<dbReference type="Proteomes" id="UP000286715">
    <property type="component" value="Unassembled WGS sequence"/>
</dbReference>
<protein>
    <submittedName>
        <fullName evidence="2">Uncharacterized protein</fullName>
    </submittedName>
</protein>
<accession>A0A401XKC2</accession>
<keyword evidence="1" id="KW-1133">Transmembrane helix</keyword>
<evidence type="ECO:0000313" key="3">
    <source>
        <dbReference type="Proteomes" id="UP000286715"/>
    </source>
</evidence>
<reference evidence="2 3" key="1">
    <citation type="submission" date="2018-11" db="EMBL/GenBank/DDBJ databases">
        <title>Schleiferia aggregans sp. nov., a moderately thermophilic heterotrophic bacterium isolated from microbial mats at a terrestrial hot spring.</title>
        <authorList>
            <person name="Iino T."/>
            <person name="Ohkuma M."/>
            <person name="Haruta S."/>
        </authorList>
    </citation>
    <scope>NUCLEOTIDE SEQUENCE [LARGE SCALE GENOMIC DNA]</scope>
    <source>
        <strain evidence="2 3">LA</strain>
    </source>
</reference>
<evidence type="ECO:0000313" key="2">
    <source>
        <dbReference type="EMBL" id="GCD77487.1"/>
    </source>
</evidence>
<evidence type="ECO:0000256" key="1">
    <source>
        <dbReference type="SAM" id="Phobius"/>
    </source>
</evidence>
<feature type="transmembrane region" description="Helical" evidence="1">
    <location>
        <begin position="111"/>
        <end position="129"/>
    </location>
</feature>
<dbReference type="AlphaFoldDB" id="A0A401XKC2"/>
<organism evidence="2 3">
    <name type="scientific">Thermaurantimonas aggregans</name>
    <dbReference type="NCBI Taxonomy" id="2173829"/>
    <lineage>
        <taxon>Bacteria</taxon>
        <taxon>Pseudomonadati</taxon>
        <taxon>Bacteroidota</taxon>
        <taxon>Flavobacteriia</taxon>
        <taxon>Flavobacteriales</taxon>
        <taxon>Schleiferiaceae</taxon>
        <taxon>Thermaurantimonas</taxon>
    </lineage>
</organism>
<proteinExistence type="predicted"/>
<comment type="caution">
    <text evidence="2">The sequence shown here is derived from an EMBL/GenBank/DDBJ whole genome shotgun (WGS) entry which is preliminary data.</text>
</comment>
<gene>
    <name evidence="2" type="ORF">JCM31826_09690</name>
</gene>
<name>A0A401XKC2_9FLAO</name>
<feature type="transmembrane region" description="Helical" evidence="1">
    <location>
        <begin position="79"/>
        <end position="99"/>
    </location>
</feature>
<sequence length="147" mass="16854">MVFVNVLVGQGVLYIMHPQKAPQLRIKPGMEISVIQYRDSTTIRGLVGHIDSQYIDVSQFHIPLRLVDEIHYQNQFHRLFGDAVLAAGAFALVIPPINNTINNLPAWDRDYLMAAFIGIPAGIAIKKLTIKKFKKKKGYYWQYYHLE</sequence>